<feature type="region of interest" description="Disordered" evidence="1">
    <location>
        <begin position="296"/>
        <end position="327"/>
    </location>
</feature>
<gene>
    <name evidence="2" type="ORF">Cvel_16964</name>
</gene>
<dbReference type="VEuPathDB" id="CryptoDB:Cvel_16964"/>
<protein>
    <submittedName>
        <fullName evidence="2">Uncharacterized protein</fullName>
    </submittedName>
</protein>
<evidence type="ECO:0000256" key="1">
    <source>
        <dbReference type="SAM" id="MobiDB-lite"/>
    </source>
</evidence>
<feature type="compositionally biased region" description="Polar residues" evidence="1">
    <location>
        <begin position="296"/>
        <end position="307"/>
    </location>
</feature>
<feature type="region of interest" description="Disordered" evidence="1">
    <location>
        <begin position="227"/>
        <end position="272"/>
    </location>
</feature>
<name>A0A0G4FHJ0_9ALVE</name>
<dbReference type="AlphaFoldDB" id="A0A0G4FHJ0"/>
<feature type="compositionally biased region" description="Acidic residues" evidence="1">
    <location>
        <begin position="227"/>
        <end position="236"/>
    </location>
</feature>
<dbReference type="EMBL" id="CDMZ01000365">
    <property type="protein sequence ID" value="CEM12768.1"/>
    <property type="molecule type" value="Genomic_DNA"/>
</dbReference>
<accession>A0A0G4FHJ0</accession>
<sequence>MRPLVSLSSFESDWGAGGLEVEHESEETADDGRHTFRGRLQFAKETNFRAVVDDVERISRGQGARQRGTGSRLVPHRLNRDERVSFDIAKKLCFLQTRGTGYRKERKDSPLNNTFRQWCDAKRRPWIAVQKGSGSESDPEIVLVDFSPLRRKPGEPLLNLLVQSFLDEASAEGCEPEVPQESTMGSAGGGWYALTVSEFLEAKRNAEDVRDDVSLFPLSPVEFEMTEAEGTAEGEEGGLSFVSDRGEWGMEEDEEEDEEEEEEENASESFSSVDFRDIAGLGDLVLFDVGGFTPPTQSRASGKSIAQRTRKSSKSGSGKKRGRRDEFNEGPVWRLPRLLLRLRAPDRVSAKALAQRLVAWYNSNSVYYE</sequence>
<feature type="compositionally biased region" description="Acidic residues" evidence="1">
    <location>
        <begin position="249"/>
        <end position="266"/>
    </location>
</feature>
<feature type="compositionally biased region" description="Basic residues" evidence="1">
    <location>
        <begin position="308"/>
        <end position="322"/>
    </location>
</feature>
<organism evidence="2">
    <name type="scientific">Chromera velia CCMP2878</name>
    <dbReference type="NCBI Taxonomy" id="1169474"/>
    <lineage>
        <taxon>Eukaryota</taxon>
        <taxon>Sar</taxon>
        <taxon>Alveolata</taxon>
        <taxon>Colpodellida</taxon>
        <taxon>Chromeraceae</taxon>
        <taxon>Chromera</taxon>
    </lineage>
</organism>
<reference evidence="2" key="1">
    <citation type="submission" date="2014-11" db="EMBL/GenBank/DDBJ databases">
        <authorList>
            <person name="Otto D Thomas"/>
            <person name="Naeem Raeece"/>
        </authorList>
    </citation>
    <scope>NUCLEOTIDE SEQUENCE</scope>
</reference>
<evidence type="ECO:0000313" key="2">
    <source>
        <dbReference type="EMBL" id="CEM12768.1"/>
    </source>
</evidence>
<proteinExistence type="predicted"/>